<sequence length="856" mass="90194">MIEIPGYLIKREIGQGGMASVYLAIQSSLERQVALKVMAPALAADPTFTRRFLQEARTLASLAHPNIVQVFDVGVTPNQQHYFSMQYLPGGDFVSRVQRNLDEVELKRILTGVARALGYAHQRGYVHRDVAPGNILFDPADNPVLTDFGIALAASQSTRITSAGFSVGTSHYMSPEQARGGDIDARSDIYSLAVLGWYGLTGKPPFDGADGFAVAYAHVFEAVPRLPEHQAHWQELFDRALAKDAKDRYADTEQLLAAIEAIPAREPEPIEGGAPKSAPAPAVRSPDTAAAVAAARQSAPTVAQPRPAAVKKAVESKPAAPAPKPAARSGSGAGLWLAIAVLSLVGFGALGAYFWPRSNVAATPASTVPAATPPAPAPAPPPASEPVAATTPAVEPPPAPPPTETPAGTPTETPVEVAPAGTAPTDPLAADPSATAADPNAAPGAEPIDPVANPAAFLASLPTVEDPVVKLVRLGKGDLAAQRYTSPPNSNALDRFKLALRIDGRDKNARQGIVDTARAYLALADKSQAANDLTLTRSHFERAVEIATVVPAEGKPVIDEVAQRRAKLAGPFLDDARKAAAVWDKEGAKAAYDKALAIDPKNAVAQEGLRKLPSIGSAGYVFRDRAGDGAQGPELVVLPGAKIAAGRTEVTRGEFKRYWAAAGSRAFAGKEPSCRDRESFFRSSRKRTWQAADITQDDSHPVVCVSWDEAAGYARWLSEQTGRTYRLLSNAEFDQLAREVGSGGCTGANLADASFNKAYDTRTGASCDDGYAATSPAGKFPPTASGVFDVDGNAREWVNACANGVPGAGCREHRVRGRSWYSPPDKETAAFTDNVASDVSSNNIGFRIVRELGDRL</sequence>
<dbReference type="SUPFAM" id="SSF56112">
    <property type="entry name" value="Protein kinase-like (PK-like)"/>
    <property type="match status" value="1"/>
</dbReference>
<keyword evidence="3" id="KW-0418">Kinase</keyword>
<feature type="compositionally biased region" description="Pro residues" evidence="6">
    <location>
        <begin position="371"/>
        <end position="384"/>
    </location>
</feature>
<feature type="region of interest" description="Disordered" evidence="6">
    <location>
        <begin position="364"/>
        <end position="448"/>
    </location>
</feature>
<evidence type="ECO:0000256" key="1">
    <source>
        <dbReference type="ARBA" id="ARBA00022679"/>
    </source>
</evidence>
<dbReference type="PROSITE" id="PS50011">
    <property type="entry name" value="PROTEIN_KINASE_DOM"/>
    <property type="match status" value="1"/>
</dbReference>
<name>A0A9X3YJM9_9GAMM</name>
<dbReference type="Gene3D" id="1.10.510.10">
    <property type="entry name" value="Transferase(Phosphotransferase) domain 1"/>
    <property type="match status" value="1"/>
</dbReference>
<dbReference type="PANTHER" id="PTHR43289:SF6">
    <property type="entry name" value="SERINE_THREONINE-PROTEIN KINASE NEKL-3"/>
    <property type="match status" value="1"/>
</dbReference>
<dbReference type="Gene3D" id="3.90.1580.10">
    <property type="entry name" value="paralog of FGE (formylglycine-generating enzyme)"/>
    <property type="match status" value="1"/>
</dbReference>
<dbReference type="CDD" id="cd14014">
    <property type="entry name" value="STKc_PknB_like"/>
    <property type="match status" value="1"/>
</dbReference>
<evidence type="ECO:0000259" key="7">
    <source>
        <dbReference type="PROSITE" id="PS50011"/>
    </source>
</evidence>
<dbReference type="InterPro" id="IPR016187">
    <property type="entry name" value="CTDL_fold"/>
</dbReference>
<dbReference type="GO" id="GO:0005524">
    <property type="term" value="F:ATP binding"/>
    <property type="evidence" value="ECO:0007669"/>
    <property type="project" value="UniProtKB-UniRule"/>
</dbReference>
<keyword evidence="4 5" id="KW-0067">ATP-binding</keyword>
<dbReference type="InterPro" id="IPR008266">
    <property type="entry name" value="Tyr_kinase_AS"/>
</dbReference>
<feature type="binding site" evidence="5">
    <location>
        <position position="36"/>
    </location>
    <ligand>
        <name>ATP</name>
        <dbReference type="ChEBI" id="CHEBI:30616"/>
    </ligand>
</feature>
<dbReference type="InterPro" id="IPR011990">
    <property type="entry name" value="TPR-like_helical_dom_sf"/>
</dbReference>
<feature type="compositionally biased region" description="Low complexity" evidence="6">
    <location>
        <begin position="282"/>
        <end position="319"/>
    </location>
</feature>
<dbReference type="InterPro" id="IPR005532">
    <property type="entry name" value="SUMF_dom"/>
</dbReference>
<dbReference type="SUPFAM" id="SSF56436">
    <property type="entry name" value="C-type lectin-like"/>
    <property type="match status" value="1"/>
</dbReference>
<dbReference type="Pfam" id="PF03781">
    <property type="entry name" value="FGE-sulfatase"/>
    <property type="match status" value="1"/>
</dbReference>
<dbReference type="Pfam" id="PF00069">
    <property type="entry name" value="Pkinase"/>
    <property type="match status" value="1"/>
</dbReference>
<dbReference type="InterPro" id="IPR020635">
    <property type="entry name" value="Tyr_kinase_cat_dom"/>
</dbReference>
<evidence type="ECO:0000256" key="5">
    <source>
        <dbReference type="PROSITE-ProRule" id="PRU10141"/>
    </source>
</evidence>
<dbReference type="Gene3D" id="1.25.40.10">
    <property type="entry name" value="Tetratricopeptide repeat domain"/>
    <property type="match status" value="1"/>
</dbReference>
<proteinExistence type="predicted"/>
<dbReference type="Proteomes" id="UP001139971">
    <property type="component" value="Unassembled WGS sequence"/>
</dbReference>
<dbReference type="InterPro" id="IPR042095">
    <property type="entry name" value="SUMF_sf"/>
</dbReference>
<evidence type="ECO:0000256" key="3">
    <source>
        <dbReference type="ARBA" id="ARBA00022777"/>
    </source>
</evidence>
<keyword evidence="1" id="KW-0808">Transferase</keyword>
<dbReference type="EMBL" id="JAOVZO020000003">
    <property type="protein sequence ID" value="MDC8011973.1"/>
    <property type="molecule type" value="Genomic_DNA"/>
</dbReference>
<evidence type="ECO:0000313" key="9">
    <source>
        <dbReference type="Proteomes" id="UP001139971"/>
    </source>
</evidence>
<organism evidence="8 9">
    <name type="scientific">Tahibacter soli</name>
    <dbReference type="NCBI Taxonomy" id="2983605"/>
    <lineage>
        <taxon>Bacteria</taxon>
        <taxon>Pseudomonadati</taxon>
        <taxon>Pseudomonadota</taxon>
        <taxon>Gammaproteobacteria</taxon>
        <taxon>Lysobacterales</taxon>
        <taxon>Rhodanobacteraceae</taxon>
        <taxon>Tahibacter</taxon>
    </lineage>
</organism>
<evidence type="ECO:0000256" key="6">
    <source>
        <dbReference type="SAM" id="MobiDB-lite"/>
    </source>
</evidence>
<feature type="domain" description="Protein kinase" evidence="7">
    <location>
        <begin position="7"/>
        <end position="262"/>
    </location>
</feature>
<dbReference type="RefSeq" id="WP_263543239.1">
    <property type="nucleotide sequence ID" value="NZ_JAOVZO020000003.1"/>
</dbReference>
<comment type="caution">
    <text evidence="8">The sequence shown here is derived from an EMBL/GenBank/DDBJ whole genome shotgun (WGS) entry which is preliminary data.</text>
</comment>
<feature type="compositionally biased region" description="Pro residues" evidence="6">
    <location>
        <begin position="394"/>
        <end position="404"/>
    </location>
</feature>
<dbReference type="PROSITE" id="PS00107">
    <property type="entry name" value="PROTEIN_KINASE_ATP"/>
    <property type="match status" value="1"/>
</dbReference>
<reference evidence="8" key="1">
    <citation type="submission" date="2023-02" db="EMBL/GenBank/DDBJ databases">
        <title>Tahibacter soli sp. nov. isolated from soil.</title>
        <authorList>
            <person name="Baek J.H."/>
            <person name="Lee J.K."/>
            <person name="Choi D.G."/>
            <person name="Jeon C.O."/>
        </authorList>
    </citation>
    <scope>NUCLEOTIDE SEQUENCE</scope>
    <source>
        <strain evidence="8">BL</strain>
    </source>
</reference>
<evidence type="ECO:0000313" key="8">
    <source>
        <dbReference type="EMBL" id="MDC8011973.1"/>
    </source>
</evidence>
<protein>
    <submittedName>
        <fullName evidence="8">SUMF1/EgtB/PvdO family nonheme iron enzyme</fullName>
    </submittedName>
</protein>
<keyword evidence="9" id="KW-1185">Reference proteome</keyword>
<dbReference type="Gene3D" id="3.30.200.20">
    <property type="entry name" value="Phosphorylase Kinase, domain 1"/>
    <property type="match status" value="1"/>
</dbReference>
<feature type="compositionally biased region" description="Low complexity" evidence="6">
    <location>
        <begin position="405"/>
        <end position="447"/>
    </location>
</feature>
<dbReference type="InterPro" id="IPR011009">
    <property type="entry name" value="Kinase-like_dom_sf"/>
</dbReference>
<evidence type="ECO:0000256" key="4">
    <source>
        <dbReference type="ARBA" id="ARBA00022840"/>
    </source>
</evidence>
<accession>A0A9X3YJM9</accession>
<keyword evidence="2 5" id="KW-0547">Nucleotide-binding</keyword>
<dbReference type="PANTHER" id="PTHR43289">
    <property type="entry name" value="MITOGEN-ACTIVATED PROTEIN KINASE KINASE KINASE 20-RELATED"/>
    <property type="match status" value="1"/>
</dbReference>
<evidence type="ECO:0000256" key="2">
    <source>
        <dbReference type="ARBA" id="ARBA00022741"/>
    </source>
</evidence>
<dbReference type="GO" id="GO:0004713">
    <property type="term" value="F:protein tyrosine kinase activity"/>
    <property type="evidence" value="ECO:0007669"/>
    <property type="project" value="InterPro"/>
</dbReference>
<dbReference type="InterPro" id="IPR000719">
    <property type="entry name" value="Prot_kinase_dom"/>
</dbReference>
<dbReference type="InterPro" id="IPR017441">
    <property type="entry name" value="Protein_kinase_ATP_BS"/>
</dbReference>
<gene>
    <name evidence="8" type="ORF">OD750_005365</name>
</gene>
<dbReference type="AlphaFoldDB" id="A0A9X3YJM9"/>
<dbReference type="GO" id="GO:0004674">
    <property type="term" value="F:protein serine/threonine kinase activity"/>
    <property type="evidence" value="ECO:0007669"/>
    <property type="project" value="TreeGrafter"/>
</dbReference>
<feature type="region of interest" description="Disordered" evidence="6">
    <location>
        <begin position="266"/>
        <end position="330"/>
    </location>
</feature>
<dbReference type="SMART" id="SM00219">
    <property type="entry name" value="TyrKc"/>
    <property type="match status" value="1"/>
</dbReference>
<dbReference type="PROSITE" id="PS00109">
    <property type="entry name" value="PROTEIN_KINASE_TYR"/>
    <property type="match status" value="1"/>
</dbReference>